<dbReference type="AlphaFoldDB" id="A0A8H6Z937"/>
<dbReference type="Pfam" id="PF13358">
    <property type="entry name" value="DDE_3"/>
    <property type="match status" value="1"/>
</dbReference>
<dbReference type="InterPro" id="IPR038717">
    <property type="entry name" value="Tc1-like_DDE_dom"/>
</dbReference>
<keyword evidence="3" id="KW-1185">Reference proteome</keyword>
<dbReference type="OrthoDB" id="3048886at2759"/>
<proteinExistence type="predicted"/>
<evidence type="ECO:0000313" key="2">
    <source>
        <dbReference type="EMBL" id="KAF7371450.1"/>
    </source>
</evidence>
<dbReference type="Gene3D" id="3.30.420.10">
    <property type="entry name" value="Ribonuclease H-like superfamily/Ribonuclease H"/>
    <property type="match status" value="1"/>
</dbReference>
<gene>
    <name evidence="2" type="ORF">MSAN_00782000</name>
</gene>
<comment type="caution">
    <text evidence="2">The sequence shown here is derived from an EMBL/GenBank/DDBJ whole genome shotgun (WGS) entry which is preliminary data.</text>
</comment>
<protein>
    <submittedName>
        <fullName evidence="2">DDE-3 domain-containing protein</fullName>
    </submittedName>
</protein>
<dbReference type="GO" id="GO:0003676">
    <property type="term" value="F:nucleic acid binding"/>
    <property type="evidence" value="ECO:0007669"/>
    <property type="project" value="InterPro"/>
</dbReference>
<reference evidence="2" key="1">
    <citation type="submission" date="2020-05" db="EMBL/GenBank/DDBJ databases">
        <title>Mycena genomes resolve the evolution of fungal bioluminescence.</title>
        <authorList>
            <person name="Tsai I.J."/>
        </authorList>
    </citation>
    <scope>NUCLEOTIDE SEQUENCE</scope>
    <source>
        <strain evidence="2">160909Yilan</strain>
    </source>
</reference>
<organism evidence="2 3">
    <name type="scientific">Mycena sanguinolenta</name>
    <dbReference type="NCBI Taxonomy" id="230812"/>
    <lineage>
        <taxon>Eukaryota</taxon>
        <taxon>Fungi</taxon>
        <taxon>Dikarya</taxon>
        <taxon>Basidiomycota</taxon>
        <taxon>Agaricomycotina</taxon>
        <taxon>Agaricomycetes</taxon>
        <taxon>Agaricomycetidae</taxon>
        <taxon>Agaricales</taxon>
        <taxon>Marasmiineae</taxon>
        <taxon>Mycenaceae</taxon>
        <taxon>Mycena</taxon>
    </lineage>
</organism>
<dbReference type="EMBL" id="JACAZH010000004">
    <property type="protein sequence ID" value="KAF7371450.1"/>
    <property type="molecule type" value="Genomic_DNA"/>
</dbReference>
<evidence type="ECO:0000259" key="1">
    <source>
        <dbReference type="Pfam" id="PF13358"/>
    </source>
</evidence>
<accession>A0A8H6Z937</accession>
<sequence>MPPDRQRKPFTPTKKAIASVLHDTFQWSYTDIAAYPRLGGLDPSTVRKGLKRLAEHGGDFYHNGRKGVCGRKRQLSQEDLELAELELEDPDNNIANGKDLRRELFPDVPGRTVRHSLSRFGLKGFAQRQKLPLKPTHLAKREAMYNKYAHWTDQAVFDAGVMINSDETKIMLSTSDGQRWCRRRHGENVLNPKLVQQEERHGRFGTSLCVWGAIHPEGVSDLIRIDGNLDRFQYVEILQKGLLPLYDHYDCHTTFRPTFLVFQQDNDPKHTSRHAKDFFRDEGIDVMDWAAKSPDVSPVENVWARLKEQIRKHPRYAVAKTPDDLYLLAKDVWHSPEFVAYAIHCYKSFPRRLEQLAANDFYWIDY</sequence>
<dbReference type="Proteomes" id="UP000623467">
    <property type="component" value="Unassembled WGS sequence"/>
</dbReference>
<name>A0A8H6Z937_9AGAR</name>
<feature type="domain" description="Tc1-like transposase DDE" evidence="1">
    <location>
        <begin position="164"/>
        <end position="316"/>
    </location>
</feature>
<evidence type="ECO:0000313" key="3">
    <source>
        <dbReference type="Proteomes" id="UP000623467"/>
    </source>
</evidence>
<dbReference type="InterPro" id="IPR036397">
    <property type="entry name" value="RNaseH_sf"/>
</dbReference>